<name>A0A1B8RDM1_RHILT</name>
<reference evidence="4" key="2">
    <citation type="journal article" date="2016" name="Front. Microbiol.">
        <title>The Regulatory Protein RosR Affects Rhizobium leguminosarum bv. trifolii Protein Profiles, Cell Surface Properties, and Symbiosis with Clover.</title>
        <authorList>
            <person name="Rachwal K."/>
            <person name="Boguszewska A."/>
            <person name="Kopcinska J."/>
            <person name="Karas M."/>
            <person name="Tchorzewski M."/>
            <person name="Janczarek M."/>
        </authorList>
    </citation>
    <scope>NUCLEOTIDE SEQUENCE</scope>
    <source>
        <strain evidence="4">Rt24.2</strain>
    </source>
</reference>
<dbReference type="AlphaFoldDB" id="A0A1B8RDM1"/>
<evidence type="ECO:0000256" key="1">
    <source>
        <dbReference type="ARBA" id="ARBA00004370"/>
    </source>
</evidence>
<dbReference type="PANTHER" id="PTHR43531">
    <property type="entry name" value="PROTEIN ICFG"/>
    <property type="match status" value="1"/>
</dbReference>
<accession>A0A1B8RDM1</accession>
<evidence type="ECO:0000256" key="3">
    <source>
        <dbReference type="ARBA" id="ARBA00029447"/>
    </source>
</evidence>
<dbReference type="GO" id="GO:0006935">
    <property type="term" value="P:chemotaxis"/>
    <property type="evidence" value="ECO:0007669"/>
    <property type="project" value="UniProtKB-KW"/>
</dbReference>
<evidence type="ECO:0000256" key="2">
    <source>
        <dbReference type="ARBA" id="ARBA00022500"/>
    </source>
</evidence>
<dbReference type="Gene3D" id="6.10.340.10">
    <property type="match status" value="1"/>
</dbReference>
<evidence type="ECO:0000313" key="4">
    <source>
        <dbReference type="EMBL" id="AOO90230.1"/>
    </source>
</evidence>
<dbReference type="PANTHER" id="PTHR43531:SF11">
    <property type="entry name" value="METHYL-ACCEPTING CHEMOTAXIS PROTEIN 3"/>
    <property type="match status" value="1"/>
</dbReference>
<dbReference type="InterPro" id="IPR004089">
    <property type="entry name" value="MCPsignal_dom"/>
</dbReference>
<dbReference type="PROSITE" id="PS50885">
    <property type="entry name" value="HAMP"/>
    <property type="match status" value="2"/>
</dbReference>
<dbReference type="InterPro" id="IPR004090">
    <property type="entry name" value="Chemotax_Me-accpt_rcpt"/>
</dbReference>
<dbReference type="SMART" id="SM00304">
    <property type="entry name" value="HAMP"/>
    <property type="match status" value="2"/>
</dbReference>
<organism evidence="4">
    <name type="scientific">Rhizobium leguminosarum bv. trifolii</name>
    <dbReference type="NCBI Taxonomy" id="386"/>
    <lineage>
        <taxon>Bacteria</taxon>
        <taxon>Pseudomonadati</taxon>
        <taxon>Pseudomonadota</taxon>
        <taxon>Alphaproteobacteria</taxon>
        <taxon>Hyphomicrobiales</taxon>
        <taxon>Rhizobiaceae</taxon>
        <taxon>Rhizobium/Agrobacterium group</taxon>
        <taxon>Rhizobium</taxon>
    </lineage>
</organism>
<dbReference type="InterPro" id="IPR051310">
    <property type="entry name" value="MCP_chemotaxis"/>
</dbReference>
<dbReference type="GO" id="GO:0004888">
    <property type="term" value="F:transmembrane signaling receptor activity"/>
    <property type="evidence" value="ECO:0007669"/>
    <property type="project" value="InterPro"/>
</dbReference>
<dbReference type="SMART" id="SM00283">
    <property type="entry name" value="MA"/>
    <property type="match status" value="1"/>
</dbReference>
<dbReference type="CDD" id="cd06225">
    <property type="entry name" value="HAMP"/>
    <property type="match status" value="1"/>
</dbReference>
<reference evidence="4" key="1">
    <citation type="journal article" date="2015" name="BMC Genomics">
        <title>Transcriptome profiling of a Rhizobium leguminosarum bv. trifolii rosR mutant reveals the role of the transcriptional regulator RosR in motility, synthesis of cell-surface components, and other cellular processes.</title>
        <authorList>
            <person name="Rachwal K."/>
            <person name="Matczynska E."/>
            <person name="Janczarek M."/>
        </authorList>
    </citation>
    <scope>NUCLEOTIDE SEQUENCE</scope>
    <source>
        <strain evidence="4">Rt24.2</strain>
    </source>
</reference>
<proteinExistence type="inferred from homology"/>
<sequence>MKLSIRMQILAPMVVTIVVGFGSAFLIGYQAILGQTQVAAVVQEAVNAKIASAHIEQQFKEATSVVDRVLSMTNFVPAAEIKAGFEESNGALVQSLDKLGSVDLAGSLTEGVRSLRQAHDAWEKDVRISLGLQQADEVPTAEKLARSQQAILTGIAAVNTIVDKIATESVAAAGSALESKIEIELALGAIAAIVGLGILIAIARHVSRPIQRITQSMQELAAGETDKVIPYAGRRDEIGLMAGSVEVFRQNAIARGQLESEAEENRRLAEANRLADQEQAELSAAERLTVATSGLAAGLKRLAQGDLAFKLADAFAPEFEPLRHDFNASVKQLGDTLLSVSESVSIINSGTREISNGSNELSGRTERQAATLEQTAAALNAVTAKVTEAFEIAKEARSVADDANRSAMASGKVVAQTVEAMDQIQESSKQINNIIGVIDQIAFQTNLLALNAGVEAARAGEAGKGFAVVAQEVRELAQRSAQAAKEIKDLIGRASANVASGVELVSHTGAALGDIGRFIADINQRMEALAASAREQATNLSEVNSAMGQLDQVTQQNASMVEETTAASITLASEAERLRELVTQFELGRTQPDTRTYRDAA</sequence>
<dbReference type="CDD" id="cd11386">
    <property type="entry name" value="MCP_signal"/>
    <property type="match status" value="1"/>
</dbReference>
<dbReference type="Pfam" id="PF00672">
    <property type="entry name" value="HAMP"/>
    <property type="match status" value="1"/>
</dbReference>
<dbReference type="GO" id="GO:0016020">
    <property type="term" value="C:membrane"/>
    <property type="evidence" value="ECO:0007669"/>
    <property type="project" value="UniProtKB-SubCell"/>
</dbReference>
<dbReference type="GO" id="GO:0007165">
    <property type="term" value="P:signal transduction"/>
    <property type="evidence" value="ECO:0007669"/>
    <property type="project" value="InterPro"/>
</dbReference>
<comment type="subcellular location">
    <subcellularLocation>
        <location evidence="1">Membrane</location>
    </subcellularLocation>
</comment>
<dbReference type="SUPFAM" id="SSF158472">
    <property type="entry name" value="HAMP domain-like"/>
    <property type="match status" value="1"/>
</dbReference>
<dbReference type="GeneID" id="61427067"/>
<dbReference type="InterPro" id="IPR003660">
    <property type="entry name" value="HAMP_dom"/>
</dbReference>
<dbReference type="PROSITE" id="PS50111">
    <property type="entry name" value="CHEMOTAXIS_TRANSDUC_2"/>
    <property type="match status" value="1"/>
</dbReference>
<dbReference type="RefSeq" id="WP_018245492.1">
    <property type="nucleotide sequence ID" value="NZ_CP050086.1"/>
</dbReference>
<dbReference type="Gene3D" id="1.10.287.950">
    <property type="entry name" value="Methyl-accepting chemotaxis protein"/>
    <property type="match status" value="1"/>
</dbReference>
<dbReference type="PRINTS" id="PR00260">
    <property type="entry name" value="CHEMTRNSDUCR"/>
</dbReference>
<dbReference type="FunFam" id="1.10.287.950:FF:000001">
    <property type="entry name" value="Methyl-accepting chemotaxis sensory transducer"/>
    <property type="match status" value="1"/>
</dbReference>
<keyword evidence="2" id="KW-0145">Chemotaxis</keyword>
<protein>
    <submittedName>
        <fullName evidence="4">Methyl-accepting chemotaxis protein</fullName>
    </submittedName>
</protein>
<dbReference type="SUPFAM" id="SSF58104">
    <property type="entry name" value="Methyl-accepting chemotaxis protein (MCP) signaling domain"/>
    <property type="match status" value="1"/>
</dbReference>
<dbReference type="EMBL" id="KX487866">
    <property type="protein sequence ID" value="AOO90230.1"/>
    <property type="molecule type" value="Genomic_DNA"/>
</dbReference>
<comment type="similarity">
    <text evidence="3">Belongs to the methyl-accepting chemotaxis (MCP) protein family.</text>
</comment>
<dbReference type="Pfam" id="PF00015">
    <property type="entry name" value="MCPsignal"/>
    <property type="match status" value="1"/>
</dbReference>